<comment type="caution">
    <text evidence="1">The sequence shown here is derived from an EMBL/GenBank/DDBJ whole genome shotgun (WGS) entry which is preliminary data.</text>
</comment>
<organism evidence="1 2">
    <name type="scientific">Vreelandella malpeensis</name>
    <dbReference type="NCBI Taxonomy" id="1172368"/>
    <lineage>
        <taxon>Bacteria</taxon>
        <taxon>Pseudomonadati</taxon>
        <taxon>Pseudomonadota</taxon>
        <taxon>Gammaproteobacteria</taxon>
        <taxon>Oceanospirillales</taxon>
        <taxon>Halomonadaceae</taxon>
        <taxon>Vreelandella</taxon>
    </lineage>
</organism>
<protein>
    <recommendedName>
        <fullName evidence="3">CheW-like domain-containing protein</fullName>
    </recommendedName>
</protein>
<evidence type="ECO:0000313" key="2">
    <source>
        <dbReference type="Proteomes" id="UP001319882"/>
    </source>
</evidence>
<keyword evidence="2" id="KW-1185">Reference proteome</keyword>
<reference evidence="1 2" key="1">
    <citation type="journal article" date="2021" name="Sci. Rep.">
        <title>Genome analysis of a halophilic bacterium Halomonas malpeensis YU-PRIM-29(T) reveals its exopolysaccharide and pigment producing capabilities.</title>
        <authorList>
            <person name="Athmika"/>
            <person name="Ghate S.D."/>
            <person name="Arun A.B."/>
            <person name="Rao S.S."/>
            <person name="Kumar S.T.A."/>
            <person name="Kandiyil M.K."/>
            <person name="Saptami K."/>
            <person name="Rekha P.D."/>
        </authorList>
    </citation>
    <scope>NUCLEOTIDE SEQUENCE [LARGE SCALE GENOMIC DNA]</scope>
    <source>
        <strain evidence="2">prim 29</strain>
    </source>
</reference>
<name>A0ABS8DQV9_9GAMM</name>
<evidence type="ECO:0008006" key="3">
    <source>
        <dbReference type="Google" id="ProtNLM"/>
    </source>
</evidence>
<proteinExistence type="predicted"/>
<dbReference type="EMBL" id="WHVL01000001">
    <property type="protein sequence ID" value="MCB8888260.1"/>
    <property type="molecule type" value="Genomic_DNA"/>
</dbReference>
<sequence length="120" mass="13123">MDHVSLVVFEAGQHRFALEASRVRRLSSTPSHTRTAHLARLLNLEGSAPASRWLTLVDGEGAWELGVAGSTKLIDWPAPALYPLSELVLVRASVHPALIGIAFERQHTPCWLLAADRLTP</sequence>
<evidence type="ECO:0000313" key="1">
    <source>
        <dbReference type="EMBL" id="MCB8888260.1"/>
    </source>
</evidence>
<dbReference type="Proteomes" id="UP001319882">
    <property type="component" value="Unassembled WGS sequence"/>
</dbReference>
<accession>A0ABS8DQV9</accession>
<gene>
    <name evidence="1" type="ORF">GEV37_03845</name>
</gene>
<dbReference type="RefSeq" id="WP_227388866.1">
    <property type="nucleotide sequence ID" value="NZ_JBHSCJ010000003.1"/>
</dbReference>